<feature type="transmembrane region" description="Helical" evidence="1">
    <location>
        <begin position="53"/>
        <end position="74"/>
    </location>
</feature>
<keyword evidence="3" id="KW-1185">Reference proteome</keyword>
<reference evidence="2 3" key="1">
    <citation type="submission" date="2019-12" db="EMBL/GenBank/DDBJ databases">
        <title>Genomic-based taxomic classification of the family Erythrobacteraceae.</title>
        <authorList>
            <person name="Xu L."/>
        </authorList>
    </citation>
    <scope>NUCLEOTIDE SEQUENCE [LARGE SCALE GENOMIC DNA]</scope>
    <source>
        <strain evidence="2 3">H32</strain>
    </source>
</reference>
<dbReference type="EMBL" id="WTYO01000002">
    <property type="protein sequence ID" value="MXO68114.1"/>
    <property type="molecule type" value="Genomic_DNA"/>
</dbReference>
<evidence type="ECO:0000313" key="2">
    <source>
        <dbReference type="EMBL" id="MXO68114.1"/>
    </source>
</evidence>
<proteinExistence type="predicted"/>
<keyword evidence="1" id="KW-1133">Transmembrane helix</keyword>
<dbReference type="RefSeq" id="WP_160732772.1">
    <property type="nucleotide sequence ID" value="NZ_WTYO01000002.1"/>
</dbReference>
<name>A0ABW9UW15_9SPHN</name>
<organism evidence="2 3">
    <name type="scientific">Pelagerythrobacter marinus</name>
    <dbReference type="NCBI Taxonomy" id="538382"/>
    <lineage>
        <taxon>Bacteria</taxon>
        <taxon>Pseudomonadati</taxon>
        <taxon>Pseudomonadota</taxon>
        <taxon>Alphaproteobacteria</taxon>
        <taxon>Sphingomonadales</taxon>
        <taxon>Erythrobacteraceae</taxon>
        <taxon>Pelagerythrobacter</taxon>
    </lineage>
</organism>
<evidence type="ECO:0000313" key="3">
    <source>
        <dbReference type="Proteomes" id="UP000444401"/>
    </source>
</evidence>
<keyword evidence="1" id="KW-0812">Transmembrane</keyword>
<sequence length="177" mass="19497">MIWPRVGRIAPTWAKCRISASDDFADKSEGVNFKLSAETTCPRFRGGFGMRRLLVGITLGAAASTLSFIVGEFLSQEKSHEERTVILFFDGEKSEEYYHSASAYELGVASIGKKLRNCGVIELHFVPSQGLHSSPFVAVFWDEMNDVESDCVENIMKSGEGSWSIHSAKDAIELGLP</sequence>
<gene>
    <name evidence="2" type="ORF">GRI72_04650</name>
</gene>
<comment type="caution">
    <text evidence="2">The sequence shown here is derived from an EMBL/GenBank/DDBJ whole genome shotgun (WGS) entry which is preliminary data.</text>
</comment>
<protein>
    <submittedName>
        <fullName evidence="2">Uncharacterized protein</fullName>
    </submittedName>
</protein>
<dbReference type="Proteomes" id="UP000444401">
    <property type="component" value="Unassembled WGS sequence"/>
</dbReference>
<evidence type="ECO:0000256" key="1">
    <source>
        <dbReference type="SAM" id="Phobius"/>
    </source>
</evidence>
<accession>A0ABW9UW15</accession>
<keyword evidence="1" id="KW-0472">Membrane</keyword>